<dbReference type="InterPro" id="IPR031684">
    <property type="entry name" value="LLCFC1"/>
</dbReference>
<reference evidence="3" key="2">
    <citation type="submission" date="2025-08" db="UniProtKB">
        <authorList>
            <consortium name="Ensembl"/>
        </authorList>
    </citation>
    <scope>IDENTIFICATION</scope>
</reference>
<dbReference type="Ensembl" id="ENSMICT00000007403.3">
    <property type="protein sequence ID" value="ENSMICP00000006737.3"/>
    <property type="gene ID" value="ENSMICG00000007407.3"/>
</dbReference>
<evidence type="ECO:0000256" key="1">
    <source>
        <dbReference type="SAM" id="MobiDB-lite"/>
    </source>
</evidence>
<protein>
    <submittedName>
        <fullName evidence="3">LLLL and CFNLAS motif containing 1</fullName>
    </submittedName>
</protein>
<feature type="region of interest" description="Disordered" evidence="1">
    <location>
        <begin position="44"/>
        <end position="68"/>
    </location>
</feature>
<evidence type="ECO:0000313" key="3">
    <source>
        <dbReference type="Ensembl" id="ENSMICP00000006737.3"/>
    </source>
</evidence>
<keyword evidence="2" id="KW-0732">Signal</keyword>
<dbReference type="Pfam" id="PF15838">
    <property type="entry name" value="LLCFC1"/>
    <property type="match status" value="1"/>
</dbReference>
<keyword evidence="4" id="KW-1185">Reference proteome</keyword>
<gene>
    <name evidence="3" type="primary">LLCFC1</name>
</gene>
<reference evidence="3" key="3">
    <citation type="submission" date="2025-09" db="UniProtKB">
        <authorList>
            <consortium name="Ensembl"/>
        </authorList>
    </citation>
    <scope>IDENTIFICATION</scope>
</reference>
<dbReference type="Proteomes" id="UP000694394">
    <property type="component" value="Chromosome 11"/>
</dbReference>
<dbReference type="PANTHER" id="PTHR37348:SF1">
    <property type="entry name" value="SPERM-EGG FUSION PROTEIN LLCFC1"/>
    <property type="match status" value="1"/>
</dbReference>
<accession>A0A8C5UTP4</accession>
<proteinExistence type="predicted"/>
<dbReference type="GeneTree" id="ENSGT00390000018785"/>
<dbReference type="PANTHER" id="PTHR37348">
    <property type="entry name" value="LLLL AND CFNLAS MOTIF-CONTAINING PROTEIN 1"/>
    <property type="match status" value="1"/>
</dbReference>
<organism evidence="3 4">
    <name type="scientific">Microcebus murinus</name>
    <name type="common">Gray mouse lemur</name>
    <name type="synonym">Lemur murinus</name>
    <dbReference type="NCBI Taxonomy" id="30608"/>
    <lineage>
        <taxon>Eukaryota</taxon>
        <taxon>Metazoa</taxon>
        <taxon>Chordata</taxon>
        <taxon>Craniata</taxon>
        <taxon>Vertebrata</taxon>
        <taxon>Euteleostomi</taxon>
        <taxon>Mammalia</taxon>
        <taxon>Eutheria</taxon>
        <taxon>Euarchontoglires</taxon>
        <taxon>Primates</taxon>
        <taxon>Strepsirrhini</taxon>
        <taxon>Lemuriformes</taxon>
        <taxon>Cheirogaleidae</taxon>
        <taxon>Microcebus</taxon>
    </lineage>
</organism>
<evidence type="ECO:0000313" key="4">
    <source>
        <dbReference type="Proteomes" id="UP000694394"/>
    </source>
</evidence>
<dbReference type="GO" id="GO:0007342">
    <property type="term" value="P:fusion of sperm to egg plasma membrane involved in single fertilization"/>
    <property type="evidence" value="ECO:0007669"/>
    <property type="project" value="InterPro"/>
</dbReference>
<name>A0A8C5UTP4_MICMU</name>
<dbReference type="EMBL" id="ABDC03015146">
    <property type="status" value="NOT_ANNOTATED_CDS"/>
    <property type="molecule type" value="Genomic_DNA"/>
</dbReference>
<feature type="chain" id="PRO_5034374011" evidence="2">
    <location>
        <begin position="45"/>
        <end position="120"/>
    </location>
</feature>
<feature type="signal peptide" evidence="2">
    <location>
        <begin position="1"/>
        <end position="44"/>
    </location>
</feature>
<evidence type="ECO:0000256" key="2">
    <source>
        <dbReference type="SAM" id="SignalP"/>
    </source>
</evidence>
<sequence>GREVGGACWALGCGEGHRPMPASGSQLCRAALLATILLLLRTSGLNPGPEETSQKEETPSPDQNQEQYEEHFVASSVGETWQVMDMAQQEEDRPSETATLLDHIFHLAFCFSLASVVIFL</sequence>
<reference evidence="3" key="1">
    <citation type="submission" date="2016-12" db="EMBL/GenBank/DDBJ databases">
        <title>Mouse lemur reference genome and diversity panel.</title>
        <authorList>
            <person name="Harris R."/>
            <person name="Larsen P."/>
            <person name="Liu Y."/>
            <person name="Hughes D.S."/>
            <person name="Murali S."/>
            <person name="Raveendran M."/>
            <person name="Korchina V."/>
            <person name="Wang M."/>
            <person name="Jhangiani S."/>
            <person name="Bandaranaike D."/>
            <person name="Bellair M."/>
            <person name="Blankenburg K."/>
            <person name="Chao H."/>
            <person name="Dahdouli M."/>
            <person name="Dinh H."/>
            <person name="Doddapaneni H."/>
            <person name="English A."/>
            <person name="Firestine M."/>
            <person name="Gnanaolivu R."/>
            <person name="Gross S."/>
            <person name="Hernandez B."/>
            <person name="Javaid M."/>
            <person name="Jayaseelan J."/>
            <person name="Jones J."/>
            <person name="Khan Z."/>
            <person name="Kovar C."/>
            <person name="Kurapati P."/>
            <person name="Le B."/>
            <person name="Lee S."/>
            <person name="Li M."/>
            <person name="Mathew T."/>
            <person name="Narasimhan A."/>
            <person name="Ngo D."/>
            <person name="Nguyen L."/>
            <person name="Okwuonu G."/>
            <person name="Ongeri F."/>
            <person name="Osuji N."/>
            <person name="Pu L.-L."/>
            <person name="Puazo M."/>
            <person name="Quiroz J."/>
            <person name="Raj R."/>
            <person name="Rajbhandari K."/>
            <person name="Reid J.G."/>
            <person name="Santibanez J."/>
            <person name="Sexton D."/>
            <person name="Skinner E."/>
            <person name="Vee V."/>
            <person name="Weissenberger G."/>
            <person name="Wu Y."/>
            <person name="Xin Y."/>
            <person name="Han Y."/>
            <person name="Campbell C."/>
            <person name="Brown A."/>
            <person name="Sullivan B."/>
            <person name="Shelton J."/>
            <person name="Brown S."/>
            <person name="Dudchenko O."/>
            <person name="Machol I."/>
            <person name="Durand N."/>
            <person name="Shamim M."/>
            <person name="Lieberman A."/>
            <person name="Muzny D.M."/>
            <person name="Richards S."/>
            <person name="Yoder A."/>
            <person name="Worley K.C."/>
            <person name="Rogers J."/>
            <person name="Gibbs R.A."/>
        </authorList>
    </citation>
    <scope>NUCLEOTIDE SEQUENCE [LARGE SCALE GENOMIC DNA]</scope>
</reference>
<dbReference type="AlphaFoldDB" id="A0A8C5UTP4"/>